<evidence type="ECO:0000256" key="4">
    <source>
        <dbReference type="ARBA" id="ARBA00022771"/>
    </source>
</evidence>
<name>A0ABR4PTD4_9HELO</name>
<keyword evidence="6" id="KW-0539">Nucleus</keyword>
<dbReference type="InterPro" id="IPR051059">
    <property type="entry name" value="VerF-like"/>
</dbReference>
<dbReference type="PANTHER" id="PTHR40626:SF8">
    <property type="entry name" value="C2H2 FINGER DOMAIN TRANSCRIPTION FACTOR (EUROFUNG)-RELATED"/>
    <property type="match status" value="1"/>
</dbReference>
<comment type="caution">
    <text evidence="10">The sequence shown here is derived from an EMBL/GenBank/DDBJ whole genome shotgun (WGS) entry which is preliminary data.</text>
</comment>
<evidence type="ECO:0000256" key="5">
    <source>
        <dbReference type="ARBA" id="ARBA00022833"/>
    </source>
</evidence>
<dbReference type="Gene3D" id="4.10.240.10">
    <property type="entry name" value="Zn(2)-C6 fungal-type DNA-binding domain"/>
    <property type="match status" value="1"/>
</dbReference>
<evidence type="ECO:0000256" key="1">
    <source>
        <dbReference type="ARBA" id="ARBA00004123"/>
    </source>
</evidence>
<dbReference type="Gene3D" id="3.30.160.60">
    <property type="entry name" value="Classic Zinc Finger"/>
    <property type="match status" value="2"/>
</dbReference>
<dbReference type="PANTHER" id="PTHR40626">
    <property type="entry name" value="MIP31509P"/>
    <property type="match status" value="1"/>
</dbReference>
<dbReference type="SMART" id="SM00066">
    <property type="entry name" value="GAL4"/>
    <property type="match status" value="1"/>
</dbReference>
<keyword evidence="11" id="KW-1185">Reference proteome</keyword>
<evidence type="ECO:0000256" key="3">
    <source>
        <dbReference type="ARBA" id="ARBA00022737"/>
    </source>
</evidence>
<dbReference type="InterPro" id="IPR001138">
    <property type="entry name" value="Zn2Cys6_DnaBD"/>
</dbReference>
<accession>A0ABR4PTD4</accession>
<evidence type="ECO:0000256" key="7">
    <source>
        <dbReference type="PROSITE-ProRule" id="PRU00042"/>
    </source>
</evidence>
<dbReference type="PROSITE" id="PS00463">
    <property type="entry name" value="ZN2_CY6_FUNGAL_1"/>
    <property type="match status" value="1"/>
</dbReference>
<evidence type="ECO:0000259" key="9">
    <source>
        <dbReference type="PROSITE" id="PS50157"/>
    </source>
</evidence>
<evidence type="ECO:0000259" key="8">
    <source>
        <dbReference type="PROSITE" id="PS50048"/>
    </source>
</evidence>
<gene>
    <name evidence="10" type="ORF">PVAG01_00142</name>
</gene>
<dbReference type="PROSITE" id="PS50157">
    <property type="entry name" value="ZINC_FINGER_C2H2_2"/>
    <property type="match status" value="2"/>
</dbReference>
<organism evidence="10 11">
    <name type="scientific">Phlyctema vagabunda</name>
    <dbReference type="NCBI Taxonomy" id="108571"/>
    <lineage>
        <taxon>Eukaryota</taxon>
        <taxon>Fungi</taxon>
        <taxon>Dikarya</taxon>
        <taxon>Ascomycota</taxon>
        <taxon>Pezizomycotina</taxon>
        <taxon>Leotiomycetes</taxon>
        <taxon>Helotiales</taxon>
        <taxon>Dermateaceae</taxon>
        <taxon>Phlyctema</taxon>
    </lineage>
</organism>
<evidence type="ECO:0000313" key="10">
    <source>
        <dbReference type="EMBL" id="KAL3426633.1"/>
    </source>
</evidence>
<reference evidence="10 11" key="1">
    <citation type="submission" date="2024-06" db="EMBL/GenBank/DDBJ databases">
        <title>Complete genome of Phlyctema vagabunda strain 19-DSS-EL-015.</title>
        <authorList>
            <person name="Fiorenzani C."/>
        </authorList>
    </citation>
    <scope>NUCLEOTIDE SEQUENCE [LARGE SCALE GENOMIC DNA]</scope>
    <source>
        <strain evidence="10 11">19-DSS-EL-015</strain>
    </source>
</reference>
<dbReference type="InterPro" id="IPR036236">
    <property type="entry name" value="Znf_C2H2_sf"/>
</dbReference>
<evidence type="ECO:0000256" key="2">
    <source>
        <dbReference type="ARBA" id="ARBA00022723"/>
    </source>
</evidence>
<dbReference type="SMART" id="SM00355">
    <property type="entry name" value="ZnF_C2H2"/>
    <property type="match status" value="2"/>
</dbReference>
<dbReference type="CDD" id="cd00067">
    <property type="entry name" value="GAL4"/>
    <property type="match status" value="1"/>
</dbReference>
<protein>
    <submittedName>
        <fullName evidence="10">Transcription factor</fullName>
    </submittedName>
</protein>
<sequence length="676" mass="76805">MRVTRTFKTVQCSVCSKTFSRTDHLKRHTLRHSGIKPYACAFCHETFTRSDNLREHYPSCPERGDREIPDGGRRGRKPHACDTCTAVKLGCDGNMPCRTCKDKHIECTYTRLENMSTSNRGSFSNPGQERPQPSDAGSIKFLLNHGRASFIESFQFPPSIEDAAVSKMRRDSEQSNSIYLPSASDMNDSGSNFSDPFENESLDASVFDDESLMRFLSIPYNQPESHSQDMFASLFMDPTFGSFDPMTEIPATVQIEWEPPTAESVAMVQTILDKAYSLQLSAEELSEVSQNLNFLFVPSRIQKLVHLYWESWHRNCTILHRPSFNIHTAPTSLLIAVTLVGAMYSQVEQEASSARALLDFAEIYIYSIDVLSEESQIKQFLRRDPIMSDDETTTNPLAFLHLQAAYLMICAQFWGGNMVARKRSVEVRFATVLKLARKLGLTRAKHDFGDSIDEHSWVEKESQIRTINTMVLIDCAFSFFVNFPCRIALSEMQFDLPCDEATFASTHPFLEKDFSASRHVTILEAFQSLFDKKTTLSSQQALSESVRLTVLDMFILIHLLYIYAQVQITLFSSSLPRIHVLESVSETAKSSFDLNISHIKTALLRWRTLWTATRSRIPIHEWSSLGFYKNAYNYWLVTQLLINNKQSVDILMGTDVNCEDALARLRGLLNSSNTCT</sequence>
<dbReference type="CDD" id="cd12148">
    <property type="entry name" value="fungal_TF_MHR"/>
    <property type="match status" value="1"/>
</dbReference>
<dbReference type="Pfam" id="PF00096">
    <property type="entry name" value="zf-C2H2"/>
    <property type="match status" value="2"/>
</dbReference>
<feature type="domain" description="C2H2-type" evidence="9">
    <location>
        <begin position="38"/>
        <end position="67"/>
    </location>
</feature>
<dbReference type="EMBL" id="JBFCZG010000001">
    <property type="protein sequence ID" value="KAL3426633.1"/>
    <property type="molecule type" value="Genomic_DNA"/>
</dbReference>
<evidence type="ECO:0000313" key="11">
    <source>
        <dbReference type="Proteomes" id="UP001629113"/>
    </source>
</evidence>
<dbReference type="InterPro" id="IPR013087">
    <property type="entry name" value="Znf_C2H2_type"/>
</dbReference>
<keyword evidence="5" id="KW-0862">Zinc</keyword>
<feature type="domain" description="Zn(2)-C6 fungal-type" evidence="8">
    <location>
        <begin position="80"/>
        <end position="109"/>
    </location>
</feature>
<keyword evidence="3" id="KW-0677">Repeat</keyword>
<dbReference type="Pfam" id="PF04082">
    <property type="entry name" value="Fungal_trans"/>
    <property type="match status" value="1"/>
</dbReference>
<dbReference type="Pfam" id="PF00172">
    <property type="entry name" value="Zn_clus"/>
    <property type="match status" value="1"/>
</dbReference>
<dbReference type="PROSITE" id="PS50048">
    <property type="entry name" value="ZN2_CY6_FUNGAL_2"/>
    <property type="match status" value="1"/>
</dbReference>
<dbReference type="Proteomes" id="UP001629113">
    <property type="component" value="Unassembled WGS sequence"/>
</dbReference>
<keyword evidence="2" id="KW-0479">Metal-binding</keyword>
<dbReference type="PROSITE" id="PS00028">
    <property type="entry name" value="ZINC_FINGER_C2H2_1"/>
    <property type="match status" value="1"/>
</dbReference>
<evidence type="ECO:0000256" key="6">
    <source>
        <dbReference type="ARBA" id="ARBA00023242"/>
    </source>
</evidence>
<feature type="domain" description="C2H2-type" evidence="9">
    <location>
        <begin position="10"/>
        <end position="37"/>
    </location>
</feature>
<comment type="subcellular location">
    <subcellularLocation>
        <location evidence="1">Nucleus</location>
    </subcellularLocation>
</comment>
<keyword evidence="4 7" id="KW-0863">Zinc-finger</keyword>
<dbReference type="SUPFAM" id="SSF57667">
    <property type="entry name" value="beta-beta-alpha zinc fingers"/>
    <property type="match status" value="1"/>
</dbReference>
<proteinExistence type="predicted"/>
<dbReference type="SUPFAM" id="SSF57701">
    <property type="entry name" value="Zn2/Cys6 DNA-binding domain"/>
    <property type="match status" value="1"/>
</dbReference>
<dbReference type="InterPro" id="IPR036864">
    <property type="entry name" value="Zn2-C6_fun-type_DNA-bd_sf"/>
</dbReference>
<dbReference type="InterPro" id="IPR007219">
    <property type="entry name" value="XnlR_reg_dom"/>
</dbReference>